<comment type="subcellular location">
    <subcellularLocation>
        <location evidence="1">Nucleus</location>
    </subcellularLocation>
</comment>
<gene>
    <name evidence="9" type="ORF">G2W53_042204</name>
</gene>
<dbReference type="Pfam" id="PF07524">
    <property type="entry name" value="Bromo_TP"/>
    <property type="match status" value="1"/>
</dbReference>
<evidence type="ECO:0000256" key="2">
    <source>
        <dbReference type="ARBA" id="ARBA00008767"/>
    </source>
</evidence>
<feature type="region of interest" description="Disordered" evidence="7">
    <location>
        <begin position="1"/>
        <end position="20"/>
    </location>
</feature>
<dbReference type="GO" id="GO:0046982">
    <property type="term" value="F:protein heterodimerization activity"/>
    <property type="evidence" value="ECO:0007669"/>
    <property type="project" value="InterPro"/>
</dbReference>
<keyword evidence="5" id="KW-0804">Transcription</keyword>
<dbReference type="Pfam" id="PF10406">
    <property type="entry name" value="TAF8_C"/>
    <property type="match status" value="1"/>
</dbReference>
<evidence type="ECO:0000259" key="8">
    <source>
        <dbReference type="SMART" id="SM00576"/>
    </source>
</evidence>
<keyword evidence="4" id="KW-0805">Transcription regulation</keyword>
<evidence type="ECO:0000256" key="5">
    <source>
        <dbReference type="ARBA" id="ARBA00023163"/>
    </source>
</evidence>
<evidence type="ECO:0000313" key="9">
    <source>
        <dbReference type="EMBL" id="KAF7803093.1"/>
    </source>
</evidence>
<dbReference type="InterPro" id="IPR006565">
    <property type="entry name" value="BTP"/>
</dbReference>
<organism evidence="9 10">
    <name type="scientific">Senna tora</name>
    <dbReference type="NCBI Taxonomy" id="362788"/>
    <lineage>
        <taxon>Eukaryota</taxon>
        <taxon>Viridiplantae</taxon>
        <taxon>Streptophyta</taxon>
        <taxon>Embryophyta</taxon>
        <taxon>Tracheophyta</taxon>
        <taxon>Spermatophyta</taxon>
        <taxon>Magnoliopsida</taxon>
        <taxon>eudicotyledons</taxon>
        <taxon>Gunneridae</taxon>
        <taxon>Pentapetalae</taxon>
        <taxon>rosids</taxon>
        <taxon>fabids</taxon>
        <taxon>Fabales</taxon>
        <taxon>Fabaceae</taxon>
        <taxon>Caesalpinioideae</taxon>
        <taxon>Cassia clade</taxon>
        <taxon>Senna</taxon>
    </lineage>
</organism>
<evidence type="ECO:0000313" key="10">
    <source>
        <dbReference type="Proteomes" id="UP000634136"/>
    </source>
</evidence>
<protein>
    <recommendedName>
        <fullName evidence="3">Transcription initiation factor TFIID subunit 8</fullName>
    </recommendedName>
</protein>
<dbReference type="SUPFAM" id="SSF47113">
    <property type="entry name" value="Histone-fold"/>
    <property type="match status" value="1"/>
</dbReference>
<dbReference type="OrthoDB" id="436852at2759"/>
<evidence type="ECO:0000256" key="1">
    <source>
        <dbReference type="ARBA" id="ARBA00004123"/>
    </source>
</evidence>
<dbReference type="EMBL" id="JAAIUW010000013">
    <property type="protein sequence ID" value="KAF7803093.1"/>
    <property type="molecule type" value="Genomic_DNA"/>
</dbReference>
<evidence type="ECO:0000256" key="6">
    <source>
        <dbReference type="ARBA" id="ARBA00023242"/>
    </source>
</evidence>
<sequence>MGDGAGDTGRQIEQPNTRRKLGGDDFAQAIAKVAVAQVCESEGFHSIQQSAIETLSDITVRYIQSIGKTAHCHANLAGRAECNVFDVIQGLEDMGSVQGFLGASDIDHCVGSSSIIRDIIQFVTDVEPIPFAYPVPKFPVVKERVLTPSFLQIGEEPPGEHIPAWLPTFPDPQTYAWSPTRDKRRKEPHAVELDQEREHGKGDQGLLNLQQQVVSNMLGKPTLIDPENAKEQKVAGESNPFLAAPLQFGDKEVASVAPPAKLLYNVTSANPVVEDLVEDKSISVLDTFAPAIEAMKSTQCDFEEEQNKLLNRRPTVQFKIGNQKNFVGRMVDSGPLKEKHKTLPWFATEDEKDDRKRRAEKILRESLENPDEIVQL</sequence>
<feature type="compositionally biased region" description="Basic and acidic residues" evidence="7">
    <location>
        <begin position="188"/>
        <end position="202"/>
    </location>
</feature>
<dbReference type="InterPro" id="IPR019473">
    <property type="entry name" value="TFIID_su8_C"/>
</dbReference>
<accession>A0A834SFR0</accession>
<comment type="similarity">
    <text evidence="2">Belongs to the TAF8 family.</text>
</comment>
<reference evidence="9" key="1">
    <citation type="submission" date="2020-09" db="EMBL/GenBank/DDBJ databases">
        <title>Genome-Enabled Discovery of Anthraquinone Biosynthesis in Senna tora.</title>
        <authorList>
            <person name="Kang S.-H."/>
            <person name="Pandey R.P."/>
            <person name="Lee C.-M."/>
            <person name="Sim J.-S."/>
            <person name="Jeong J.-T."/>
            <person name="Choi B.-S."/>
            <person name="Jung M."/>
            <person name="Ginzburg D."/>
            <person name="Zhao K."/>
            <person name="Won S.Y."/>
            <person name="Oh T.-J."/>
            <person name="Yu Y."/>
            <person name="Kim N.-H."/>
            <person name="Lee O.R."/>
            <person name="Lee T.-H."/>
            <person name="Bashyal P."/>
            <person name="Kim T.-S."/>
            <person name="Lee W.-H."/>
            <person name="Kawkins C."/>
            <person name="Kim C.-K."/>
            <person name="Kim J.S."/>
            <person name="Ahn B.O."/>
            <person name="Rhee S.Y."/>
            <person name="Sohng J.K."/>
        </authorList>
    </citation>
    <scope>NUCLEOTIDE SEQUENCE</scope>
    <source>
        <tissue evidence="9">Leaf</tissue>
    </source>
</reference>
<dbReference type="PANTHER" id="PTHR46338">
    <property type="entry name" value="TRANSCRIPTION INITIATION FACTOR TFIID SUBUNIT 8"/>
    <property type="match status" value="1"/>
</dbReference>
<dbReference type="PANTHER" id="PTHR46338:SF15">
    <property type="entry name" value="TRANSCRIPTION INITIATION FACTOR TFIID SUBUNIT 8"/>
    <property type="match status" value="1"/>
</dbReference>
<evidence type="ECO:0000256" key="3">
    <source>
        <dbReference type="ARBA" id="ARBA00017307"/>
    </source>
</evidence>
<dbReference type="InterPro" id="IPR009072">
    <property type="entry name" value="Histone-fold"/>
</dbReference>
<name>A0A834SFR0_9FABA</name>
<dbReference type="GO" id="GO:0005669">
    <property type="term" value="C:transcription factor TFIID complex"/>
    <property type="evidence" value="ECO:0007669"/>
    <property type="project" value="InterPro"/>
</dbReference>
<keyword evidence="10" id="KW-1185">Reference proteome</keyword>
<dbReference type="AlphaFoldDB" id="A0A834SFR0"/>
<dbReference type="Gene3D" id="1.10.20.10">
    <property type="entry name" value="Histone, subunit A"/>
    <property type="match status" value="1"/>
</dbReference>
<dbReference type="InterPro" id="IPR037818">
    <property type="entry name" value="TAF8"/>
</dbReference>
<feature type="domain" description="Bromodomain associated" evidence="8">
    <location>
        <begin position="24"/>
        <end position="100"/>
    </location>
</feature>
<dbReference type="CDD" id="cd08049">
    <property type="entry name" value="TAF8"/>
    <property type="match status" value="1"/>
</dbReference>
<comment type="caution">
    <text evidence="9">The sequence shown here is derived from an EMBL/GenBank/DDBJ whole genome shotgun (WGS) entry which is preliminary data.</text>
</comment>
<proteinExistence type="inferred from homology"/>
<dbReference type="Proteomes" id="UP000634136">
    <property type="component" value="Unassembled WGS sequence"/>
</dbReference>
<evidence type="ECO:0000256" key="4">
    <source>
        <dbReference type="ARBA" id="ARBA00023015"/>
    </source>
</evidence>
<feature type="region of interest" description="Disordered" evidence="7">
    <location>
        <begin position="177"/>
        <end position="204"/>
    </location>
</feature>
<dbReference type="SMART" id="SM00576">
    <property type="entry name" value="BTP"/>
    <property type="match status" value="1"/>
</dbReference>
<evidence type="ECO:0000256" key="7">
    <source>
        <dbReference type="SAM" id="MobiDB-lite"/>
    </source>
</evidence>
<keyword evidence="6" id="KW-0539">Nucleus</keyword>